<name>A0A2A2KAQ0_9BILA</name>
<dbReference type="FunFam" id="1.10.10.10:FF:000016">
    <property type="entry name" value="Forkhead box protein I1"/>
    <property type="match status" value="1"/>
</dbReference>
<dbReference type="EMBL" id="LIAE01009154">
    <property type="protein sequence ID" value="PAV70943.1"/>
    <property type="molecule type" value="Genomic_DNA"/>
</dbReference>
<dbReference type="GO" id="GO:0009653">
    <property type="term" value="P:anatomical structure morphogenesis"/>
    <property type="evidence" value="ECO:0007669"/>
    <property type="project" value="TreeGrafter"/>
</dbReference>
<evidence type="ECO:0000259" key="8">
    <source>
        <dbReference type="PROSITE" id="PS50039"/>
    </source>
</evidence>
<feature type="domain" description="Fork-head" evidence="8">
    <location>
        <begin position="197"/>
        <end position="291"/>
    </location>
</feature>
<evidence type="ECO:0000256" key="1">
    <source>
        <dbReference type="ARBA" id="ARBA00004123"/>
    </source>
</evidence>
<feature type="compositionally biased region" description="Polar residues" evidence="7">
    <location>
        <begin position="90"/>
        <end position="105"/>
    </location>
</feature>
<feature type="compositionally biased region" description="Basic and acidic residues" evidence="7">
    <location>
        <begin position="148"/>
        <end position="158"/>
    </location>
</feature>
<feature type="region of interest" description="Disordered" evidence="7">
    <location>
        <begin position="1"/>
        <end position="134"/>
    </location>
</feature>
<feature type="compositionally biased region" description="Basic and acidic residues" evidence="7">
    <location>
        <begin position="169"/>
        <end position="180"/>
    </location>
</feature>
<organism evidence="9 10">
    <name type="scientific">Diploscapter pachys</name>
    <dbReference type="NCBI Taxonomy" id="2018661"/>
    <lineage>
        <taxon>Eukaryota</taxon>
        <taxon>Metazoa</taxon>
        <taxon>Ecdysozoa</taxon>
        <taxon>Nematoda</taxon>
        <taxon>Chromadorea</taxon>
        <taxon>Rhabditida</taxon>
        <taxon>Rhabditina</taxon>
        <taxon>Rhabditomorpha</taxon>
        <taxon>Rhabditoidea</taxon>
        <taxon>Rhabditidae</taxon>
        <taxon>Diploscapter</taxon>
    </lineage>
</organism>
<evidence type="ECO:0000256" key="3">
    <source>
        <dbReference type="ARBA" id="ARBA00023125"/>
    </source>
</evidence>
<accession>A0A2A2KAQ0</accession>
<dbReference type="GO" id="GO:0030154">
    <property type="term" value="P:cell differentiation"/>
    <property type="evidence" value="ECO:0007669"/>
    <property type="project" value="TreeGrafter"/>
</dbReference>
<evidence type="ECO:0000313" key="10">
    <source>
        <dbReference type="Proteomes" id="UP000218231"/>
    </source>
</evidence>
<dbReference type="PANTHER" id="PTHR11829">
    <property type="entry name" value="FORKHEAD BOX PROTEIN"/>
    <property type="match status" value="1"/>
</dbReference>
<keyword evidence="10" id="KW-1185">Reference proteome</keyword>
<feature type="compositionally biased region" description="Basic and acidic residues" evidence="7">
    <location>
        <begin position="107"/>
        <end position="118"/>
    </location>
</feature>
<dbReference type="InterPro" id="IPR036390">
    <property type="entry name" value="WH_DNA-bd_sf"/>
</dbReference>
<dbReference type="SMART" id="SM00339">
    <property type="entry name" value="FH"/>
    <property type="match status" value="1"/>
</dbReference>
<keyword evidence="3 6" id="KW-0238">DNA-binding</keyword>
<keyword evidence="2" id="KW-0805">Transcription regulation</keyword>
<dbReference type="STRING" id="2018661.A0A2A2KAQ0"/>
<dbReference type="Gene3D" id="1.10.10.10">
    <property type="entry name" value="Winged helix-like DNA-binding domain superfamily/Winged helix DNA-binding domain"/>
    <property type="match status" value="1"/>
</dbReference>
<dbReference type="InterPro" id="IPR030456">
    <property type="entry name" value="TF_fork_head_CS_2"/>
</dbReference>
<evidence type="ECO:0000256" key="5">
    <source>
        <dbReference type="ARBA" id="ARBA00023242"/>
    </source>
</evidence>
<proteinExistence type="predicted"/>
<keyword evidence="5 6" id="KW-0539">Nucleus</keyword>
<feature type="compositionally biased region" description="Basic and acidic residues" evidence="7">
    <location>
        <begin position="75"/>
        <end position="87"/>
    </location>
</feature>
<comment type="subcellular location">
    <subcellularLocation>
        <location evidence="1 6">Nucleus</location>
    </subcellularLocation>
</comment>
<dbReference type="InterPro" id="IPR050211">
    <property type="entry name" value="FOX_domain-containing"/>
</dbReference>
<feature type="region of interest" description="Disordered" evidence="7">
    <location>
        <begin position="412"/>
        <end position="444"/>
    </location>
</feature>
<dbReference type="PANTHER" id="PTHR11829:SF402">
    <property type="entry name" value="FORK HEAD DOMAIN-CONTAINING PROTEIN FD3-RELATED"/>
    <property type="match status" value="1"/>
</dbReference>
<dbReference type="InterPro" id="IPR036388">
    <property type="entry name" value="WH-like_DNA-bd_sf"/>
</dbReference>
<evidence type="ECO:0000313" key="9">
    <source>
        <dbReference type="EMBL" id="PAV70943.1"/>
    </source>
</evidence>
<protein>
    <recommendedName>
        <fullName evidence="8">Fork-head domain-containing protein</fullName>
    </recommendedName>
</protein>
<feature type="compositionally biased region" description="Low complexity" evidence="7">
    <location>
        <begin position="19"/>
        <end position="39"/>
    </location>
</feature>
<evidence type="ECO:0000256" key="7">
    <source>
        <dbReference type="SAM" id="MobiDB-lite"/>
    </source>
</evidence>
<dbReference type="GO" id="GO:0005634">
    <property type="term" value="C:nucleus"/>
    <property type="evidence" value="ECO:0007669"/>
    <property type="project" value="UniProtKB-SubCell"/>
</dbReference>
<reference evidence="9 10" key="1">
    <citation type="journal article" date="2017" name="Curr. Biol.">
        <title>Genome architecture and evolution of a unichromosomal asexual nematode.</title>
        <authorList>
            <person name="Fradin H."/>
            <person name="Zegar C."/>
            <person name="Gutwein M."/>
            <person name="Lucas J."/>
            <person name="Kovtun M."/>
            <person name="Corcoran D."/>
            <person name="Baugh L.R."/>
            <person name="Kiontke K."/>
            <person name="Gunsalus K."/>
            <person name="Fitch D.H."/>
            <person name="Piano F."/>
        </authorList>
    </citation>
    <scope>NUCLEOTIDE SEQUENCE [LARGE SCALE GENOMIC DNA]</scope>
    <source>
        <strain evidence="9">PF1309</strain>
    </source>
</reference>
<evidence type="ECO:0000256" key="4">
    <source>
        <dbReference type="ARBA" id="ARBA00023163"/>
    </source>
</evidence>
<dbReference type="SUPFAM" id="SSF46785">
    <property type="entry name" value="Winged helix' DNA-binding domain"/>
    <property type="match status" value="1"/>
</dbReference>
<dbReference type="OrthoDB" id="5402974at2759"/>
<dbReference type="PROSITE" id="PS00658">
    <property type="entry name" value="FORK_HEAD_2"/>
    <property type="match status" value="1"/>
</dbReference>
<dbReference type="AlphaFoldDB" id="A0A2A2KAQ0"/>
<dbReference type="InterPro" id="IPR001766">
    <property type="entry name" value="Fork_head_dom"/>
</dbReference>
<gene>
    <name evidence="9" type="ORF">WR25_20919</name>
</gene>
<sequence>MTSTMRFSMDAILSAPKTSSSNSDANSDDVSSSSPAPESHYNGRKVDSILGKRTRRESVDANNDSDSATPPAIKKLKEKDNSDDPHLCKPSTSRESVTPSESLTTSDDDKQQDEKNSEGAEDSDEDFFVGSKIPSNVAEELRKLREECMKGDGGERASSEASSNGVGEDSEKTSSGDGKKNGKGGMTELRAKGGPAKPAYSYIALIAMAILNSPEKKLTLSQICEFIMKRFDYYREKFPHWQNSIRHNLSLNDCFVKVPREPGNPGKGNYWALDPNAEDMFDNGSFLRRRKRFKRQPENGDLGGLGPFGALLPALPPMMMSRMAAIPHQLLAGPGRIRPPPVSGAVSQANPVGPNPALLAAAAAAAAAGQIPPIPPIAPNSLNAIFPIGMSQYLFPFPPTIEQQKLLATMASQLPPPPVVSSPNNHSNGSAIDANSPPNKNGDK</sequence>
<comment type="caution">
    <text evidence="9">The sequence shown here is derived from an EMBL/GenBank/DDBJ whole genome shotgun (WGS) entry which is preliminary data.</text>
</comment>
<keyword evidence="4" id="KW-0804">Transcription</keyword>
<evidence type="ECO:0000256" key="6">
    <source>
        <dbReference type="PROSITE-ProRule" id="PRU00089"/>
    </source>
</evidence>
<dbReference type="PROSITE" id="PS50039">
    <property type="entry name" value="FORK_HEAD_3"/>
    <property type="match status" value="1"/>
</dbReference>
<dbReference type="GO" id="GO:0000981">
    <property type="term" value="F:DNA-binding transcription factor activity, RNA polymerase II-specific"/>
    <property type="evidence" value="ECO:0007669"/>
    <property type="project" value="TreeGrafter"/>
</dbReference>
<evidence type="ECO:0000256" key="2">
    <source>
        <dbReference type="ARBA" id="ARBA00023015"/>
    </source>
</evidence>
<dbReference type="Pfam" id="PF00250">
    <property type="entry name" value="Forkhead"/>
    <property type="match status" value="1"/>
</dbReference>
<dbReference type="GO" id="GO:0000978">
    <property type="term" value="F:RNA polymerase II cis-regulatory region sequence-specific DNA binding"/>
    <property type="evidence" value="ECO:0007669"/>
    <property type="project" value="TreeGrafter"/>
</dbReference>
<feature type="DNA-binding region" description="Fork-head" evidence="6">
    <location>
        <begin position="197"/>
        <end position="291"/>
    </location>
</feature>
<dbReference type="Proteomes" id="UP000218231">
    <property type="component" value="Unassembled WGS sequence"/>
</dbReference>
<dbReference type="PRINTS" id="PR00053">
    <property type="entry name" value="FORKHEAD"/>
</dbReference>
<feature type="region of interest" description="Disordered" evidence="7">
    <location>
        <begin position="148"/>
        <end position="193"/>
    </location>
</feature>